<proteinExistence type="predicted"/>
<name>A0ABY3FKI4_9FLAO</name>
<dbReference type="GO" id="GO:0016740">
    <property type="term" value="F:transferase activity"/>
    <property type="evidence" value="ECO:0007669"/>
    <property type="project" value="UniProtKB-KW"/>
</dbReference>
<dbReference type="InterPro" id="IPR037143">
    <property type="entry name" value="4-PPantetheinyl_Trfase_dom_sf"/>
</dbReference>
<comment type="caution">
    <text evidence="3">The sequence shown here is derived from an EMBL/GenBank/DDBJ whole genome shotgun (WGS) entry which is preliminary data.</text>
</comment>
<keyword evidence="4" id="KW-1185">Reference proteome</keyword>
<dbReference type="RefSeq" id="WP_144890814.1">
    <property type="nucleotide sequence ID" value="NZ_VLKO01000004.1"/>
</dbReference>
<evidence type="ECO:0000256" key="1">
    <source>
        <dbReference type="ARBA" id="ARBA00022679"/>
    </source>
</evidence>
<protein>
    <submittedName>
        <fullName evidence="3">4'-phosphopantetheinyl transferase superfamily protein</fullName>
    </submittedName>
</protein>
<organism evidence="3 4">
    <name type="scientific">Flavobacterium tiangeerense</name>
    <dbReference type="NCBI Taxonomy" id="459471"/>
    <lineage>
        <taxon>Bacteria</taxon>
        <taxon>Pseudomonadati</taxon>
        <taxon>Bacteroidota</taxon>
        <taxon>Flavobacteriia</taxon>
        <taxon>Flavobacteriales</taxon>
        <taxon>Flavobacteriaceae</taxon>
        <taxon>Flavobacterium</taxon>
    </lineage>
</organism>
<dbReference type="EMBL" id="VLKO01000004">
    <property type="protein sequence ID" value="TWI00508.1"/>
    <property type="molecule type" value="Genomic_DNA"/>
</dbReference>
<feature type="domain" description="4'-phosphopantetheinyl transferase" evidence="2">
    <location>
        <begin position="2"/>
        <end position="66"/>
    </location>
</feature>
<dbReference type="SUPFAM" id="SSF56214">
    <property type="entry name" value="4'-phosphopantetheinyl transferase"/>
    <property type="match status" value="1"/>
</dbReference>
<dbReference type="Proteomes" id="UP000317519">
    <property type="component" value="Unassembled WGS sequence"/>
</dbReference>
<evidence type="ECO:0000313" key="3">
    <source>
        <dbReference type="EMBL" id="TWI00508.1"/>
    </source>
</evidence>
<evidence type="ECO:0000259" key="2">
    <source>
        <dbReference type="Pfam" id="PF01648"/>
    </source>
</evidence>
<gene>
    <name evidence="3" type="ORF">IQ05_01159</name>
</gene>
<accession>A0ABY3FKI4</accession>
<dbReference type="InterPro" id="IPR008278">
    <property type="entry name" value="4-PPantetheinyl_Trfase_dom"/>
</dbReference>
<dbReference type="Pfam" id="PF01648">
    <property type="entry name" value="ACPS"/>
    <property type="match status" value="1"/>
</dbReference>
<evidence type="ECO:0000313" key="4">
    <source>
        <dbReference type="Proteomes" id="UP000317519"/>
    </source>
</evidence>
<keyword evidence="1 3" id="KW-0808">Transferase</keyword>
<reference evidence="3 4" key="1">
    <citation type="journal article" date="2015" name="Stand. Genomic Sci.">
        <title>Genomic Encyclopedia of Bacterial and Archaeal Type Strains, Phase III: the genomes of soil and plant-associated and newly described type strains.</title>
        <authorList>
            <person name="Whitman W.B."/>
            <person name="Woyke T."/>
            <person name="Klenk H.P."/>
            <person name="Zhou Y."/>
            <person name="Lilburn T.G."/>
            <person name="Beck B.J."/>
            <person name="De Vos P."/>
            <person name="Vandamme P."/>
            <person name="Eisen J.A."/>
            <person name="Garrity G."/>
            <person name="Hugenholtz P."/>
            <person name="Kyrpides N.C."/>
        </authorList>
    </citation>
    <scope>NUCLEOTIDE SEQUENCE [LARGE SCALE GENOMIC DNA]</scope>
    <source>
        <strain evidence="3 4">CGMCC 1.6847</strain>
    </source>
</reference>
<sequence length="163" mass="18858">MIGNDIVDLDLASKESNWKRKGFLKKIFTINEQKLIASTEFPDVMVWNLWSRKEAAYKIYNRETGIRGFFPSQLECVYQNAILGSVLIKGRCYFTQSTIKNNTIYTIAVANKEHFRRIKSINPSIEILKKNGIPFIIDSNSMLEKPISITHHGKYWKGIQLID</sequence>
<dbReference type="Gene3D" id="3.90.470.20">
    <property type="entry name" value="4'-phosphopantetheinyl transferase domain"/>
    <property type="match status" value="1"/>
</dbReference>